<evidence type="ECO:0000259" key="6">
    <source>
        <dbReference type="Pfam" id="PF25989"/>
    </source>
</evidence>
<feature type="domain" description="Multidrug resistance protein MdtA-like alpha-helical hairpin" evidence="3">
    <location>
        <begin position="102"/>
        <end position="171"/>
    </location>
</feature>
<evidence type="ECO:0000259" key="5">
    <source>
        <dbReference type="Pfam" id="PF25944"/>
    </source>
</evidence>
<dbReference type="InterPro" id="IPR058637">
    <property type="entry name" value="YknX-like_C"/>
</dbReference>
<dbReference type="RefSeq" id="WP_286336263.1">
    <property type="nucleotide sequence ID" value="NZ_AP027370.1"/>
</dbReference>
<evidence type="ECO:0000259" key="4">
    <source>
        <dbReference type="Pfam" id="PF25917"/>
    </source>
</evidence>
<dbReference type="Gene3D" id="1.10.287.470">
    <property type="entry name" value="Helix hairpin bin"/>
    <property type="match status" value="1"/>
</dbReference>
<dbReference type="PROSITE" id="PS51257">
    <property type="entry name" value="PROKAR_LIPOPROTEIN"/>
    <property type="match status" value="1"/>
</dbReference>
<dbReference type="Pfam" id="PF25917">
    <property type="entry name" value="BSH_RND"/>
    <property type="match status" value="1"/>
</dbReference>
<evidence type="ECO:0000313" key="8">
    <source>
        <dbReference type="Proteomes" id="UP001321445"/>
    </source>
</evidence>
<name>A0ABN6WXA9_9BACT</name>
<keyword evidence="2" id="KW-0175">Coiled coil</keyword>
<dbReference type="NCBIfam" id="TIGR01730">
    <property type="entry name" value="RND_mfp"/>
    <property type="match status" value="1"/>
</dbReference>
<reference evidence="7 8" key="1">
    <citation type="submission" date="2023-03" db="EMBL/GenBank/DDBJ databases">
        <title>Description of Hydrogenimonas sp. ISO32.</title>
        <authorList>
            <person name="Mino S."/>
            <person name="Fukazawa S."/>
            <person name="Sawabe T."/>
        </authorList>
    </citation>
    <scope>NUCLEOTIDE SEQUENCE [LARGE SCALE GENOMIC DNA]</scope>
    <source>
        <strain evidence="7 8">ISO32</strain>
    </source>
</reference>
<protein>
    <submittedName>
        <fullName evidence="7">MexE family multidrug efflux RND transporter periplasmic adaptor subunit</fullName>
    </submittedName>
</protein>
<dbReference type="EMBL" id="AP027370">
    <property type="protein sequence ID" value="BDY13306.1"/>
    <property type="molecule type" value="Genomic_DNA"/>
</dbReference>
<gene>
    <name evidence="7" type="ORF">HCR_16180</name>
</gene>
<evidence type="ECO:0000256" key="1">
    <source>
        <dbReference type="ARBA" id="ARBA00009477"/>
    </source>
</evidence>
<comment type="similarity">
    <text evidence="1">Belongs to the membrane fusion protein (MFP) (TC 8.A.1) family.</text>
</comment>
<proteinExistence type="inferred from homology"/>
<dbReference type="Gene3D" id="2.40.30.170">
    <property type="match status" value="1"/>
</dbReference>
<evidence type="ECO:0000313" key="7">
    <source>
        <dbReference type="EMBL" id="BDY13306.1"/>
    </source>
</evidence>
<dbReference type="InterPro" id="IPR058624">
    <property type="entry name" value="MdtA-like_HH"/>
</dbReference>
<keyword evidence="8" id="KW-1185">Reference proteome</keyword>
<evidence type="ECO:0000259" key="3">
    <source>
        <dbReference type="Pfam" id="PF25876"/>
    </source>
</evidence>
<dbReference type="Pfam" id="PF25989">
    <property type="entry name" value="YknX_C"/>
    <property type="match status" value="1"/>
</dbReference>
<feature type="domain" description="YknX-like C-terminal permuted SH3-like" evidence="6">
    <location>
        <begin position="300"/>
        <end position="366"/>
    </location>
</feature>
<dbReference type="InterPro" id="IPR058626">
    <property type="entry name" value="MdtA-like_b-barrel"/>
</dbReference>
<dbReference type="Proteomes" id="UP001321445">
    <property type="component" value="Chromosome"/>
</dbReference>
<dbReference type="SUPFAM" id="SSF111369">
    <property type="entry name" value="HlyD-like secretion proteins"/>
    <property type="match status" value="1"/>
</dbReference>
<dbReference type="InterPro" id="IPR058625">
    <property type="entry name" value="MdtA-like_BSH"/>
</dbReference>
<feature type="coiled-coil region" evidence="2">
    <location>
        <begin position="140"/>
        <end position="167"/>
    </location>
</feature>
<dbReference type="PANTHER" id="PTHR30158">
    <property type="entry name" value="ACRA/E-RELATED COMPONENT OF DRUG EFFLUX TRANSPORTER"/>
    <property type="match status" value="1"/>
</dbReference>
<feature type="domain" description="Multidrug resistance protein MdtA-like barrel-sandwich hybrid" evidence="4">
    <location>
        <begin position="65"/>
        <end position="203"/>
    </location>
</feature>
<organism evidence="7 8">
    <name type="scientific">Hydrogenimonas cancrithermarum</name>
    <dbReference type="NCBI Taxonomy" id="2993563"/>
    <lineage>
        <taxon>Bacteria</taxon>
        <taxon>Pseudomonadati</taxon>
        <taxon>Campylobacterota</taxon>
        <taxon>Epsilonproteobacteria</taxon>
        <taxon>Campylobacterales</taxon>
        <taxon>Hydrogenimonadaceae</taxon>
        <taxon>Hydrogenimonas</taxon>
    </lineage>
</organism>
<evidence type="ECO:0000256" key="2">
    <source>
        <dbReference type="SAM" id="Coils"/>
    </source>
</evidence>
<dbReference type="Gene3D" id="2.40.420.20">
    <property type="match status" value="1"/>
</dbReference>
<dbReference type="Pfam" id="PF25944">
    <property type="entry name" value="Beta-barrel_RND"/>
    <property type="match status" value="1"/>
</dbReference>
<dbReference type="Pfam" id="PF25876">
    <property type="entry name" value="HH_MFP_RND"/>
    <property type="match status" value="1"/>
</dbReference>
<dbReference type="InterPro" id="IPR006143">
    <property type="entry name" value="RND_pump_MFP"/>
</dbReference>
<feature type="domain" description="Multidrug resistance protein MdtA-like beta-barrel" evidence="5">
    <location>
        <begin position="208"/>
        <end position="291"/>
    </location>
</feature>
<sequence length="391" mass="43329">MPRTLLPLILIFGFFFTGCQEKKPEAKAAKETPALPVETITVKKRNIPIWIEFTGMTKASSEQAVRARVSGRLVKRFFRDGETVKKGQKLFLIEPDRYEAALQAAIANKKRDEAMLRLAKANVARYKPLAEEGLAPRATLEEYEAQMANYEAAILADEAKIAEAKLDLDYTVVRAPIAGKTSARRVDVGNLVGYGEATLLTTIMQTDPLYVYFSPSEKEAKKISTYASKSKLDVFVEIPSSDGMLSRPRLKGYVDFTDNTVDPKTSTVTMRAVLKNSQSEALPGTFVYLNLFVTDQHPFIVVPPQAIFEDQQGKFVYRAGKTAKAKRTTVEPAFSTRFFVAIKKGLDEGDRVVVSGLKKVRDGMPLKPEDVTKTKGPEALLKKVADAMGME</sequence>
<accession>A0ABN6WXA9</accession>
<dbReference type="Gene3D" id="2.40.50.100">
    <property type="match status" value="1"/>
</dbReference>